<dbReference type="Pfam" id="PF09906">
    <property type="entry name" value="DUF2135"/>
    <property type="match status" value="1"/>
</dbReference>
<evidence type="ECO:0000313" key="3">
    <source>
        <dbReference type="EMBL" id="MFD2914903.1"/>
    </source>
</evidence>
<evidence type="ECO:0000256" key="1">
    <source>
        <dbReference type="SAM" id="SignalP"/>
    </source>
</evidence>
<protein>
    <submittedName>
        <fullName evidence="3">VIT domain-containing protein</fullName>
    </submittedName>
</protein>
<comment type="caution">
    <text evidence="3">The sequence shown here is derived from an EMBL/GenBank/DDBJ whole genome shotgun (WGS) entry which is preliminary data.</text>
</comment>
<keyword evidence="4" id="KW-1185">Reference proteome</keyword>
<feature type="signal peptide" evidence="1">
    <location>
        <begin position="1"/>
        <end position="21"/>
    </location>
</feature>
<name>A0ABW5ZTC4_9FLAO</name>
<keyword evidence="1" id="KW-0732">Signal</keyword>
<reference evidence="4" key="1">
    <citation type="journal article" date="2019" name="Int. J. Syst. Evol. Microbiol.">
        <title>The Global Catalogue of Microorganisms (GCM) 10K type strain sequencing project: providing services to taxonomists for standard genome sequencing and annotation.</title>
        <authorList>
            <consortium name="The Broad Institute Genomics Platform"/>
            <consortium name="The Broad Institute Genome Sequencing Center for Infectious Disease"/>
            <person name="Wu L."/>
            <person name="Ma J."/>
        </authorList>
    </citation>
    <scope>NUCLEOTIDE SEQUENCE [LARGE SCALE GENOMIC DNA]</scope>
    <source>
        <strain evidence="4">KCTC 32514</strain>
    </source>
</reference>
<dbReference type="EMBL" id="JBHUOS010000001">
    <property type="protein sequence ID" value="MFD2914903.1"/>
    <property type="molecule type" value="Genomic_DNA"/>
</dbReference>
<dbReference type="InterPro" id="IPR013694">
    <property type="entry name" value="VIT"/>
</dbReference>
<dbReference type="RefSeq" id="WP_241738299.1">
    <property type="nucleotide sequence ID" value="NZ_JADILU010000003.1"/>
</dbReference>
<dbReference type="SUPFAM" id="SSF48452">
    <property type="entry name" value="TPR-like"/>
    <property type="match status" value="1"/>
</dbReference>
<proteinExistence type="predicted"/>
<dbReference type="SUPFAM" id="SSF53300">
    <property type="entry name" value="vWA-like"/>
    <property type="match status" value="1"/>
</dbReference>
<dbReference type="InterPro" id="IPR011990">
    <property type="entry name" value="TPR-like_helical_dom_sf"/>
</dbReference>
<evidence type="ECO:0000313" key="4">
    <source>
        <dbReference type="Proteomes" id="UP001597548"/>
    </source>
</evidence>
<dbReference type="Gene3D" id="1.25.40.10">
    <property type="entry name" value="Tetratricopeptide repeat domain"/>
    <property type="match status" value="1"/>
</dbReference>
<dbReference type="Proteomes" id="UP001597548">
    <property type="component" value="Unassembled WGS sequence"/>
</dbReference>
<dbReference type="Gene3D" id="2.60.120.380">
    <property type="match status" value="1"/>
</dbReference>
<dbReference type="Pfam" id="PF08487">
    <property type="entry name" value="VIT"/>
    <property type="match status" value="1"/>
</dbReference>
<accession>A0ABW5ZTC4</accession>
<evidence type="ECO:0000259" key="2">
    <source>
        <dbReference type="PROSITE" id="PS51468"/>
    </source>
</evidence>
<feature type="chain" id="PRO_5045733738" evidence="1">
    <location>
        <begin position="22"/>
        <end position="950"/>
    </location>
</feature>
<dbReference type="InterPro" id="IPR036465">
    <property type="entry name" value="vWFA_dom_sf"/>
</dbReference>
<dbReference type="InterPro" id="IPR019220">
    <property type="entry name" value="DUF2135"/>
</dbReference>
<dbReference type="PROSITE" id="PS51468">
    <property type="entry name" value="VIT"/>
    <property type="match status" value="1"/>
</dbReference>
<organism evidence="3 4">
    <name type="scientific">Psychroserpens luteus</name>
    <dbReference type="NCBI Taxonomy" id="1434066"/>
    <lineage>
        <taxon>Bacteria</taxon>
        <taxon>Pseudomonadati</taxon>
        <taxon>Bacteroidota</taxon>
        <taxon>Flavobacteriia</taxon>
        <taxon>Flavobacteriales</taxon>
        <taxon>Flavobacteriaceae</taxon>
        <taxon>Psychroserpens</taxon>
    </lineage>
</organism>
<feature type="domain" description="VIT" evidence="2">
    <location>
        <begin position="18"/>
        <end position="146"/>
    </location>
</feature>
<sequence>MKQRTLLSLMLLFVAFGYSQNIPTLKVKDKPLGLSSLDIKVDVVGNIATTTYDMLFYNPTNAILEGQLDFPLGDGHNVSRFALDVNGKLRDAVVVDKELGRIAFEDVVRRQVDPALLEKGTGNNYKARIYPIPAKGYKRVVLAYEQELLYKEDANYYNLPLNFKNKLDDFTLEITVFEQKSKPVIEKGQISGLQFSNWDKNFKTTISKKNYIPNNSLLIKIPMPIDAEKILVYDNYFYAYKTLSPKKRLRFKPKNITIYWDASLSTESRNLEKELSLLEAYFSEIKNVDVSFIAFSNTVLKNTSFTIQNGNWNTLKEEIQNTIYDGATNYDVIYNLNNTTDVSFLFSDGMASLSDYNFKTSKPLFVVNSLVKSNFQKLNQLAELSNGAYVNLNTLSESEAFKLITYEPYKFISYSTNSSTLEMYPKGPKSIDNDFSIAGKNLKNGDIVTLNFGFGNKITQSIDLKIKTSENANSMAKRLWAQQKLNALASNSKANKSDITQLGIDYSLVTDYTSLIVLENVMDYVRYKITPPEELQEEYNKLLAEIEQREKEESTISNAVSLRRRPSANAMVSEDDWTPSQGTLSDFMNEDETTINFMTAPNLMDLDEEIIEVEEMRLEEPSDDTLNSAVSLSRERQDSKKYTGKLVVKERTLDTDYIKALSKTKSLEDAYKFYLEQRKDYLKMPSYYSDVSTYFQKRFDDTIYASRILSNIAETDFDDYELLKVYAYQLQLNYQNDLAVFIFQRILELRPEDSQSYRDLALAYQKTGKCQEALDLFNSIITEEIYKNSKRRIFPGMQLIAQNEIKHLIQNYKDDLDLSSIDKESLAEINLDIRVVVDWNHNDTDIDLHIIDPNLEECFYSHPKTKLGGIMSPDMTQGFGPEEFVLEKAKKGDYFVKIKYYGDRYQKADNPTFMKVTIYKYYGTNRESKEIKMIRLTNKDEFEMIAKVTI</sequence>
<gene>
    <name evidence="3" type="ORF">ACFS29_04570</name>
</gene>